<dbReference type="EMBL" id="JAUOEK010000175">
    <property type="protein sequence ID" value="MDO5971861.1"/>
    <property type="molecule type" value="Genomic_DNA"/>
</dbReference>
<dbReference type="Gene3D" id="2.40.160.50">
    <property type="entry name" value="membrane protein fhac: a member of the omp85/tpsb transporter family"/>
    <property type="match status" value="1"/>
</dbReference>
<keyword evidence="2" id="KW-1185">Reference proteome</keyword>
<comment type="caution">
    <text evidence="1">The sequence shown here is derived from an EMBL/GenBank/DDBJ whole genome shotgun (WGS) entry which is preliminary data.</text>
</comment>
<reference evidence="1" key="1">
    <citation type="submission" date="2023-07" db="EMBL/GenBank/DDBJ databases">
        <title>Two novel species in the genus Flavivirga.</title>
        <authorList>
            <person name="Kwon K."/>
        </authorList>
    </citation>
    <scope>NUCLEOTIDE SEQUENCE</scope>
    <source>
        <strain evidence="1">KCTC 52353</strain>
    </source>
</reference>
<dbReference type="RefSeq" id="WP_303279576.1">
    <property type="nucleotide sequence ID" value="NZ_JAUOEK010000175.1"/>
</dbReference>
<accession>A0ABT8WFS8</accession>
<organism evidence="1 2">
    <name type="scientific">Flavivirga aquimarina</name>
    <dbReference type="NCBI Taxonomy" id="2027862"/>
    <lineage>
        <taxon>Bacteria</taxon>
        <taxon>Pseudomonadati</taxon>
        <taxon>Bacteroidota</taxon>
        <taxon>Flavobacteriia</taxon>
        <taxon>Flavobacteriales</taxon>
        <taxon>Flavobacteriaceae</taxon>
        <taxon>Flavivirga</taxon>
    </lineage>
</organism>
<dbReference type="Gene3D" id="3.10.20.310">
    <property type="entry name" value="membrane protein fhac"/>
    <property type="match status" value="1"/>
</dbReference>
<protein>
    <submittedName>
        <fullName evidence="1">Outer membrane protein assembly factor</fullName>
    </submittedName>
</protein>
<sequence>MFKKTIIFLLLILGLYSYGQERRIVHDLKIQGNKKIKASFIKGISTIKSGSKLDSLIIERDILRLKRLPSVSHAYYQVFPSEDNQYNVFYNIEENFTLIPSLSIYTTNDDEFAYRAGLYEFNFLGRNITFGGFYQKDIYSSYAINFRAPYLFSNKLGLAINHQNLTTQEPVFFENETADYKYRNKSFEVLGLYEFNFRNKLDLGLNYFVEDYRYKFGATSPNVPQVLNVHKWLIKGIYEYNNLDYYYQYISGFRSQFNFQYVTSTDATLPDFFIGWNDFFYFKRIGKRGNWANRLRMGLSTNDNTPFAPFSVDNNLNVRGVGNTIDRGTGVIVLNTEYRHTLYEKGWFVLQGNAFIDSGTWRNPGGDFGDFSREDNIKVYPGLGLRLIHKKIYNAIFRIDYGHGITENATKGFVFGIGQYF</sequence>
<dbReference type="Proteomes" id="UP001176883">
    <property type="component" value="Unassembled WGS sequence"/>
</dbReference>
<proteinExistence type="predicted"/>
<evidence type="ECO:0000313" key="2">
    <source>
        <dbReference type="Proteomes" id="UP001176883"/>
    </source>
</evidence>
<gene>
    <name evidence="1" type="ORF">Q4Q35_18825</name>
</gene>
<name>A0ABT8WFS8_9FLAO</name>
<evidence type="ECO:0000313" key="1">
    <source>
        <dbReference type="EMBL" id="MDO5971861.1"/>
    </source>
</evidence>